<dbReference type="SUPFAM" id="SSF57850">
    <property type="entry name" value="RING/U-box"/>
    <property type="match status" value="3"/>
</dbReference>
<dbReference type="PANTHER" id="PTHR25465">
    <property type="entry name" value="B-BOX DOMAIN CONTAINING"/>
    <property type="match status" value="1"/>
</dbReference>
<dbReference type="Gene3D" id="3.30.40.10">
    <property type="entry name" value="Zinc/RING finger domain, C3HC4 (zinc finger)"/>
    <property type="match status" value="1"/>
</dbReference>
<comment type="caution">
    <text evidence="7">The sequence shown here is derived from an EMBL/GenBank/DDBJ whole genome shotgun (WGS) entry which is preliminary data.</text>
</comment>
<dbReference type="Pfam" id="PF00097">
    <property type="entry name" value="zf-C3HC4"/>
    <property type="match status" value="1"/>
</dbReference>
<evidence type="ECO:0000256" key="2">
    <source>
        <dbReference type="ARBA" id="ARBA00022771"/>
    </source>
</evidence>
<dbReference type="InterPro" id="IPR043145">
    <property type="entry name" value="Znf_ZZ_sf"/>
</dbReference>
<dbReference type="InParanoid" id="A0A5J5F858"/>
<feature type="compositionally biased region" description="Polar residues" evidence="5">
    <location>
        <begin position="119"/>
        <end position="142"/>
    </location>
</feature>
<accession>A0A5J5F858</accession>
<dbReference type="AlphaFoldDB" id="A0A5J5F858"/>
<keyword evidence="1" id="KW-0479">Metal-binding</keyword>
<gene>
    <name evidence="7" type="ORF">FN846DRAFT_931349</name>
</gene>
<dbReference type="GO" id="GO:0008270">
    <property type="term" value="F:zinc ion binding"/>
    <property type="evidence" value="ECO:0007669"/>
    <property type="project" value="UniProtKB-KW"/>
</dbReference>
<dbReference type="Gene3D" id="3.30.60.90">
    <property type="match status" value="1"/>
</dbReference>
<dbReference type="InterPro" id="IPR001841">
    <property type="entry name" value="Znf_RING"/>
</dbReference>
<evidence type="ECO:0000256" key="4">
    <source>
        <dbReference type="PROSITE-ProRule" id="PRU00175"/>
    </source>
</evidence>
<keyword evidence="8" id="KW-1185">Reference proteome</keyword>
<dbReference type="EMBL" id="VXIS01000018">
    <property type="protein sequence ID" value="KAA8912994.1"/>
    <property type="molecule type" value="Genomic_DNA"/>
</dbReference>
<dbReference type="PROSITE" id="PS50089">
    <property type="entry name" value="ZF_RING_2"/>
    <property type="match status" value="1"/>
</dbReference>
<protein>
    <recommendedName>
        <fullName evidence="6">RING-type domain-containing protein</fullName>
    </recommendedName>
</protein>
<dbReference type="InterPro" id="IPR051051">
    <property type="entry name" value="E3_ubiq-ligase_TRIM/RNF"/>
</dbReference>
<dbReference type="OrthoDB" id="1305878at2759"/>
<feature type="region of interest" description="Disordered" evidence="5">
    <location>
        <begin position="119"/>
        <end position="144"/>
    </location>
</feature>
<evidence type="ECO:0000256" key="5">
    <source>
        <dbReference type="SAM" id="MobiDB-lite"/>
    </source>
</evidence>
<feature type="region of interest" description="Disordered" evidence="5">
    <location>
        <begin position="349"/>
        <end position="369"/>
    </location>
</feature>
<sequence>MAPSSLEQTVEKELICAICTDLIFDPITFLDCLHTNCGSCSKSWFSSQASNRNPTPTCPICREPVRETRPNPSFANLLEEFLRKNPEKKRTDDDIREARAIFKPGDRIVSGGVVVNANTPSPMNRQDQQQRRLSTPQGSSFTLEPLPPNAFEGFRIGFADNQRLIDEFFAGLVPPQARLATNVHFGGHPQPPPRNAPSHNYNLRVPGQPATIVEIIASSRQLAMITCDACERNVNMYVHYECTVCSLYHLCSSCYLSGQTCPARHRMLAQKQVMRFQAPYLETGIFCNVCDEWVDAPAGGHLHSQPDNSFFWRCAGGCNNGNWNYCKRCVRLGACCDHELKLYTNTRPATPPNGVLRGPTPQQQLAGPEGSLEARGYARWYNYNVVCDRCSANVHSAGSAGWYHCRECLDGEFDLCMGCSAWQEAEGECPRGHKMTIMSQGSQGRGDMRTLLKPEMEAPEICADTEPRTAIALRGNFAGIEGALRFPVGAELREVRPALYDDDWCWGTYCGRGGIFEKRLIRLT</sequence>
<evidence type="ECO:0000259" key="6">
    <source>
        <dbReference type="PROSITE" id="PS50089"/>
    </source>
</evidence>
<evidence type="ECO:0000313" key="8">
    <source>
        <dbReference type="Proteomes" id="UP000326924"/>
    </source>
</evidence>
<dbReference type="PANTHER" id="PTHR25465:SF14">
    <property type="entry name" value="E3 UBIQUITIN-PROTEIN LIGASE TRIM65"/>
    <property type="match status" value="1"/>
</dbReference>
<keyword evidence="3" id="KW-0862">Zinc</keyword>
<name>A0A5J5F858_9PEZI</name>
<reference evidence="7 8" key="1">
    <citation type="submission" date="2019-09" db="EMBL/GenBank/DDBJ databases">
        <title>Draft genome of the ectomycorrhizal ascomycete Sphaerosporella brunnea.</title>
        <authorList>
            <consortium name="DOE Joint Genome Institute"/>
            <person name="Benucci G.M."/>
            <person name="Marozzi G."/>
            <person name="Antonielli L."/>
            <person name="Sanchez S."/>
            <person name="Marco P."/>
            <person name="Wang X."/>
            <person name="Falini L.B."/>
            <person name="Barry K."/>
            <person name="Haridas S."/>
            <person name="Lipzen A."/>
            <person name="Labutti K."/>
            <person name="Grigoriev I.V."/>
            <person name="Murat C."/>
            <person name="Martin F."/>
            <person name="Albertini E."/>
            <person name="Donnini D."/>
            <person name="Bonito G."/>
        </authorList>
    </citation>
    <scope>NUCLEOTIDE SEQUENCE [LARGE SCALE GENOMIC DNA]</scope>
    <source>
        <strain evidence="7 8">Sb_GMNB300</strain>
    </source>
</reference>
<dbReference type="InterPro" id="IPR018957">
    <property type="entry name" value="Znf_C3HC4_RING-type"/>
</dbReference>
<keyword evidence="2 4" id="KW-0863">Zinc-finger</keyword>
<evidence type="ECO:0000313" key="7">
    <source>
        <dbReference type="EMBL" id="KAA8912994.1"/>
    </source>
</evidence>
<evidence type="ECO:0000256" key="3">
    <source>
        <dbReference type="ARBA" id="ARBA00022833"/>
    </source>
</evidence>
<proteinExistence type="predicted"/>
<dbReference type="InterPro" id="IPR013083">
    <property type="entry name" value="Znf_RING/FYVE/PHD"/>
</dbReference>
<feature type="domain" description="RING-type" evidence="6">
    <location>
        <begin position="16"/>
        <end position="62"/>
    </location>
</feature>
<dbReference type="Proteomes" id="UP000326924">
    <property type="component" value="Unassembled WGS sequence"/>
</dbReference>
<evidence type="ECO:0000256" key="1">
    <source>
        <dbReference type="ARBA" id="ARBA00022723"/>
    </source>
</evidence>
<organism evidence="7 8">
    <name type="scientific">Sphaerosporella brunnea</name>
    <dbReference type="NCBI Taxonomy" id="1250544"/>
    <lineage>
        <taxon>Eukaryota</taxon>
        <taxon>Fungi</taxon>
        <taxon>Dikarya</taxon>
        <taxon>Ascomycota</taxon>
        <taxon>Pezizomycotina</taxon>
        <taxon>Pezizomycetes</taxon>
        <taxon>Pezizales</taxon>
        <taxon>Pyronemataceae</taxon>
        <taxon>Sphaerosporella</taxon>
    </lineage>
</organism>